<dbReference type="PANTHER" id="PTHR36454:SF1">
    <property type="entry name" value="DUF1015 DOMAIN-CONTAINING PROTEIN"/>
    <property type="match status" value="1"/>
</dbReference>
<dbReference type="InterPro" id="IPR008323">
    <property type="entry name" value="UCP033563"/>
</dbReference>
<dbReference type="AlphaFoldDB" id="A0A330L901"/>
<reference evidence="2" key="1">
    <citation type="submission" date="2018-04" db="EMBL/GenBank/DDBJ databases">
        <authorList>
            <person name="Lucker S."/>
            <person name="Sakoula D."/>
        </authorList>
    </citation>
    <scope>NUCLEOTIDE SEQUENCE [LARGE SCALE GENOMIC DNA]</scope>
</reference>
<dbReference type="EMBL" id="OUNR01000017">
    <property type="protein sequence ID" value="SPP65865.1"/>
    <property type="molecule type" value="Genomic_DNA"/>
</dbReference>
<organism evidence="1 2">
    <name type="scientific">Nitrospira lenta</name>
    <dbReference type="NCBI Taxonomy" id="1436998"/>
    <lineage>
        <taxon>Bacteria</taxon>
        <taxon>Pseudomonadati</taxon>
        <taxon>Nitrospirota</taxon>
        <taxon>Nitrospiria</taxon>
        <taxon>Nitrospirales</taxon>
        <taxon>Nitrospiraceae</taxon>
        <taxon>Nitrospira</taxon>
    </lineage>
</organism>
<keyword evidence="2" id="KW-1185">Reference proteome</keyword>
<evidence type="ECO:0000313" key="2">
    <source>
        <dbReference type="Proteomes" id="UP000248168"/>
    </source>
</evidence>
<accession>A0A330L901</accession>
<dbReference type="InParanoid" id="A0A330L901"/>
<dbReference type="PANTHER" id="PTHR36454">
    <property type="entry name" value="LMO2823 PROTEIN"/>
    <property type="match status" value="1"/>
</dbReference>
<dbReference type="Pfam" id="PF06245">
    <property type="entry name" value="DUF1015"/>
    <property type="match status" value="1"/>
</dbReference>
<gene>
    <name evidence="1" type="ORF">NITLEN_40338</name>
</gene>
<dbReference type="Proteomes" id="UP000248168">
    <property type="component" value="Unassembled WGS sequence"/>
</dbReference>
<proteinExistence type="predicted"/>
<evidence type="ECO:0008006" key="3">
    <source>
        <dbReference type="Google" id="ProtNLM"/>
    </source>
</evidence>
<protein>
    <recommendedName>
        <fullName evidence="3">DUF1015 domain-containing protein</fullName>
    </recommendedName>
</protein>
<sequence>MSAFPVSHIHADHFSQEHETIMAQIFPFRGARYDATLAGAARDVAAPPYDIIDAAGQKALYDRNPHNVIRLELGMDQPGDGPTNNRYTRAGATLAQWMQSGALKRDPQPTIYYHTIEYVPPGADPKGPRKTLRGFIATFKLEEFGTGAIYPHENTRAAAKTDRLNLMEACRANFSPIWSLYSDPQDTILSALAQAAKSIAPSVEFRDDVGFEQRLWAISDPAVTQKVVAAMASKPIFIADGHHRYETALNYQKLRRQQAGQTGTVQGLQPYDSVLMLLTPIEDPGLTVLPTHRVTTTPLPSFDQVKALFADTFDLQEYPFTSQTQAAVRAQFIDAMRTQGRTTPMFGLALKGRAAYLTLALKAAHRPPDSASPRTKLDVSLLQQLVVAKLCPTQQEQEAILYTKDDHEALDWAANGTGTGALLLNATKVSEVKDVATAGERMPHKSTYFFPKPLTGLVMNVMEG</sequence>
<evidence type="ECO:0000313" key="1">
    <source>
        <dbReference type="EMBL" id="SPP65865.1"/>
    </source>
</evidence>
<name>A0A330L901_9BACT</name>
<dbReference type="PIRSF" id="PIRSF033563">
    <property type="entry name" value="UCP033563"/>
    <property type="match status" value="1"/>
</dbReference>